<name>A0A4Y2SC90_ARAVE</name>
<sequence>MESRFPAMRVLWLGREFYKVKHGVTSETLMARMTLATILVTWRQIDDSRKCNPFLDIFIRKENTQDPPWNVVIGSEGRELRISPITESDINENYFTAVAHFQRGAPIRKLHFAIQVMPTDIGVVYPGDTVTIHMPSYVSLPAESMIYKWHLEREPPSLSSNMQSSRSGASLTISELRKEQEGILTCRVFTNIGIFATQKRFLIKNVESENSKLIFIATRPPHKFVPLAEWNAKLGQLLESIPKIFGKRDSRTSPNDTDRLDPQRLKQFLSKMPELKKYLTENYNLAIKRKKRSPQPLESFDYFIEPVDSRQTDVNVITDFNSPNEQPQLPFDTRSLNKRQDDYTAEIEDFTPEIEDFEAPMVVESKEYHPNEKDEPETINTPKQGYFGDFDYIEDVRFEQEALDVETPPPQPTQRSKPLSFLEQHRQAILSRLYTSKPRRKQMKKISKTRFRTTTETPEMLDEEGTSLPLQERDIIAMLLSECNRDSQCSLNAECVKRKKSKPGFCRCRPQFEGNGIFCWENDKYKNDGSFTPERILRSGFSEGTTGPESDQKNEFAERKNPFFVKNSDSDSALDSLYGYGLPVPIRTPRSRVNGMCFGWEGSGGLARLPACPVASGPS</sequence>
<proteinExistence type="predicted"/>
<dbReference type="SUPFAM" id="SSF48726">
    <property type="entry name" value="Immunoglobulin"/>
    <property type="match status" value="1"/>
</dbReference>
<gene>
    <name evidence="1" type="ORF">AVEN_102772_1</name>
    <name evidence="2" type="ORF">AVEN_180509_1</name>
</gene>
<evidence type="ECO:0008006" key="4">
    <source>
        <dbReference type="Google" id="ProtNLM"/>
    </source>
</evidence>
<dbReference type="AlphaFoldDB" id="A0A4Y2SC90"/>
<comment type="caution">
    <text evidence="2">The sequence shown here is derived from an EMBL/GenBank/DDBJ whole genome shotgun (WGS) entry which is preliminary data.</text>
</comment>
<dbReference type="EMBL" id="BGPR01020973">
    <property type="protein sequence ID" value="GBN85823.1"/>
    <property type="molecule type" value="Genomic_DNA"/>
</dbReference>
<dbReference type="OrthoDB" id="6436952at2759"/>
<dbReference type="InterPro" id="IPR036179">
    <property type="entry name" value="Ig-like_dom_sf"/>
</dbReference>
<evidence type="ECO:0000313" key="3">
    <source>
        <dbReference type="Proteomes" id="UP000499080"/>
    </source>
</evidence>
<evidence type="ECO:0000313" key="1">
    <source>
        <dbReference type="EMBL" id="GBN85823.1"/>
    </source>
</evidence>
<dbReference type="Gene3D" id="2.10.25.10">
    <property type="entry name" value="Laminin"/>
    <property type="match status" value="1"/>
</dbReference>
<dbReference type="Gene3D" id="2.60.40.10">
    <property type="entry name" value="Immunoglobulins"/>
    <property type="match status" value="1"/>
</dbReference>
<accession>A0A4Y2SC90</accession>
<organism evidence="2 3">
    <name type="scientific">Araneus ventricosus</name>
    <name type="common">Orbweaver spider</name>
    <name type="synonym">Epeira ventricosa</name>
    <dbReference type="NCBI Taxonomy" id="182803"/>
    <lineage>
        <taxon>Eukaryota</taxon>
        <taxon>Metazoa</taxon>
        <taxon>Ecdysozoa</taxon>
        <taxon>Arthropoda</taxon>
        <taxon>Chelicerata</taxon>
        <taxon>Arachnida</taxon>
        <taxon>Araneae</taxon>
        <taxon>Araneomorphae</taxon>
        <taxon>Entelegynae</taxon>
        <taxon>Araneoidea</taxon>
        <taxon>Araneidae</taxon>
        <taxon>Araneus</taxon>
    </lineage>
</organism>
<dbReference type="InterPro" id="IPR013783">
    <property type="entry name" value="Ig-like_fold"/>
</dbReference>
<protein>
    <recommendedName>
        <fullName evidence="4">Ig-like domain-containing protein</fullName>
    </recommendedName>
</protein>
<reference evidence="2 3" key="1">
    <citation type="journal article" date="2019" name="Sci. Rep.">
        <title>Orb-weaving spider Araneus ventricosus genome elucidates the spidroin gene catalogue.</title>
        <authorList>
            <person name="Kono N."/>
            <person name="Nakamura H."/>
            <person name="Ohtoshi R."/>
            <person name="Moran D.A.P."/>
            <person name="Shinohara A."/>
            <person name="Yoshida Y."/>
            <person name="Fujiwara M."/>
            <person name="Mori M."/>
            <person name="Tomita M."/>
            <person name="Arakawa K."/>
        </authorList>
    </citation>
    <scope>NUCLEOTIDE SEQUENCE [LARGE SCALE GENOMIC DNA]</scope>
</reference>
<evidence type="ECO:0000313" key="2">
    <source>
        <dbReference type="EMBL" id="GBN85848.1"/>
    </source>
</evidence>
<dbReference type="Proteomes" id="UP000499080">
    <property type="component" value="Unassembled WGS sequence"/>
</dbReference>
<dbReference type="EMBL" id="BGPR01020991">
    <property type="protein sequence ID" value="GBN85848.1"/>
    <property type="molecule type" value="Genomic_DNA"/>
</dbReference>
<keyword evidence="3" id="KW-1185">Reference proteome</keyword>